<proteinExistence type="predicted"/>
<gene>
    <name evidence="1" type="ORF">H9636_15970</name>
</gene>
<dbReference type="RefSeq" id="WP_191708560.1">
    <property type="nucleotide sequence ID" value="NZ_JACSQA010000032.1"/>
</dbReference>
<accession>A0ABR8XFY5</accession>
<sequence length="116" mass="13536">MEKTIEIDGKQVTFKSSGAVPKRYKMQFQRDFFNDLLSMGVINVDFEKMSEQEKLEIVRKVNFDMFYDIAWTLAKTANPEIKDPLTWLDSFDSFPIVDILPQINDLLYASISTKKK</sequence>
<dbReference type="EMBL" id="JACSQA010000032">
    <property type="protein sequence ID" value="MBD8028145.1"/>
    <property type="molecule type" value="Genomic_DNA"/>
</dbReference>
<keyword evidence="2" id="KW-1185">Reference proteome</keyword>
<evidence type="ECO:0000313" key="1">
    <source>
        <dbReference type="EMBL" id="MBD8028145.1"/>
    </source>
</evidence>
<reference evidence="1 2" key="1">
    <citation type="submission" date="2020-08" db="EMBL/GenBank/DDBJ databases">
        <title>A Genomic Blueprint of the Chicken Gut Microbiome.</title>
        <authorList>
            <person name="Gilroy R."/>
            <person name="Ravi A."/>
            <person name="Getino M."/>
            <person name="Pursley I."/>
            <person name="Horton D.L."/>
            <person name="Alikhan N.-F."/>
            <person name="Baker D."/>
            <person name="Gharbi K."/>
            <person name="Hall N."/>
            <person name="Watson M."/>
            <person name="Adriaenssens E.M."/>
            <person name="Foster-Nyarko E."/>
            <person name="Jarju S."/>
            <person name="Secka A."/>
            <person name="Antonio M."/>
            <person name="Oren A."/>
            <person name="Chaudhuri R."/>
            <person name="La Ragione R.M."/>
            <person name="Hildebrand F."/>
            <person name="Pallen M.J."/>
        </authorList>
    </citation>
    <scope>NUCLEOTIDE SEQUENCE [LARGE SCALE GENOMIC DNA]</scope>
    <source>
        <strain evidence="1 2">Re31</strain>
    </source>
</reference>
<evidence type="ECO:0000313" key="2">
    <source>
        <dbReference type="Proteomes" id="UP000640930"/>
    </source>
</evidence>
<name>A0ABR8XFY5_9BACL</name>
<comment type="caution">
    <text evidence="1">The sequence shown here is derived from an EMBL/GenBank/DDBJ whole genome shotgun (WGS) entry which is preliminary data.</text>
</comment>
<protein>
    <recommendedName>
        <fullName evidence="3">Prophage pi2 protein 40</fullName>
    </recommendedName>
</protein>
<evidence type="ECO:0008006" key="3">
    <source>
        <dbReference type="Google" id="ProtNLM"/>
    </source>
</evidence>
<organism evidence="1 2">
    <name type="scientific">Ureibacillus galli</name>
    <dbReference type="NCBI Taxonomy" id="2762222"/>
    <lineage>
        <taxon>Bacteria</taxon>
        <taxon>Bacillati</taxon>
        <taxon>Bacillota</taxon>
        <taxon>Bacilli</taxon>
        <taxon>Bacillales</taxon>
        <taxon>Caryophanaceae</taxon>
        <taxon>Ureibacillus</taxon>
    </lineage>
</organism>
<dbReference type="Proteomes" id="UP000640930">
    <property type="component" value="Unassembled WGS sequence"/>
</dbReference>